<reference evidence="1" key="1">
    <citation type="journal article" date="2016" name="Genome Announc.">
        <title>Draft genomes of two strains of Paenibacillus glucanolyticus with capability to degrade lignocellulose.</title>
        <authorList>
            <person name="Mathews S.L."/>
            <person name="Pawlak J."/>
            <person name="Grunden A.M."/>
        </authorList>
    </citation>
    <scope>NUCLEOTIDE SEQUENCE [LARGE SCALE GENOMIC DNA]</scope>
    <source>
        <strain evidence="1">SLM1</strain>
    </source>
</reference>
<proteinExistence type="predicted"/>
<accession>A0A163FFW8</accession>
<comment type="caution">
    <text evidence="1">The sequence shown here is derived from an EMBL/GenBank/DDBJ whole genome shotgun (WGS) entry which is preliminary data.</text>
</comment>
<evidence type="ECO:0000313" key="2">
    <source>
        <dbReference type="Proteomes" id="UP000076796"/>
    </source>
</evidence>
<sequence>MQDITGFDTGLLNMKYPPISYKGKGRFTMFQMTHRLFSTQTFENMSYILSQRLLQGGISADPSKGVISSADIG</sequence>
<dbReference type="EMBL" id="LWMH01000002">
    <property type="protein sequence ID" value="KZS44359.1"/>
    <property type="molecule type" value="Genomic_DNA"/>
</dbReference>
<keyword evidence="2" id="KW-1185">Reference proteome</keyword>
<dbReference type="Proteomes" id="UP000076796">
    <property type="component" value="Unassembled WGS sequence"/>
</dbReference>
<organism evidence="1 2">
    <name type="scientific">Paenibacillus glucanolyticus</name>
    <dbReference type="NCBI Taxonomy" id="59843"/>
    <lineage>
        <taxon>Bacteria</taxon>
        <taxon>Bacillati</taxon>
        <taxon>Bacillota</taxon>
        <taxon>Bacilli</taxon>
        <taxon>Bacillales</taxon>
        <taxon>Paenibacillaceae</taxon>
        <taxon>Paenibacillus</taxon>
    </lineage>
</organism>
<gene>
    <name evidence="1" type="ORF">AWU65_30330</name>
</gene>
<protein>
    <submittedName>
        <fullName evidence="1">Uncharacterized protein</fullName>
    </submittedName>
</protein>
<evidence type="ECO:0000313" key="1">
    <source>
        <dbReference type="EMBL" id="KZS44359.1"/>
    </source>
</evidence>
<dbReference type="AlphaFoldDB" id="A0A163FFW8"/>
<name>A0A163FFW8_9BACL</name>